<dbReference type="CDD" id="cd17039">
    <property type="entry name" value="Ubl_ubiquitin_like"/>
    <property type="match status" value="1"/>
</dbReference>
<dbReference type="AlphaFoldDB" id="A0A7S4IAT7"/>
<dbReference type="PROSITE" id="PS00299">
    <property type="entry name" value="UBIQUITIN_1"/>
    <property type="match status" value="1"/>
</dbReference>
<dbReference type="PROSITE" id="PS50053">
    <property type="entry name" value="UBIQUITIN_2"/>
    <property type="match status" value="1"/>
</dbReference>
<name>A0A7S4IAT7_9EUKA</name>
<feature type="domain" description="Ubiquitin-like" evidence="1">
    <location>
        <begin position="101"/>
        <end position="170"/>
    </location>
</feature>
<dbReference type="SMART" id="SM00213">
    <property type="entry name" value="UBQ"/>
    <property type="match status" value="1"/>
</dbReference>
<accession>A0A7S4IAT7</accession>
<sequence length="346" mass="37168">MLRDEGLLRDLSAPGLLCPSCEIQKLSADFPAPSQLPKDGLTEAERRFCCQCLKEKAGAIAKADPSNPATRILEQLKGAERASKFKVLSEVNVNQSQGELNQVKVVRVTGAFSMVPAAPGMSVAEFKKRVQAAMAVAPGRQRLVFKGKTLVDGKSLGHHGVHGDATITLIEQMYTTQGTAVSNLSFDLTWGFPARGSDFLDGSCLLYAGTEFVTVVDYSKRAHAGVWHSGDQQNDAAMRGTHNMKVDTTNLPANVDKLFFALSAYNCRDISLFRTPKVDLKDGESGASLSDYQIESAGRSEAVIMCAVIKIGDAWRVDALGVASSGTVRDYSAMQTTCVGLMPTLI</sequence>
<dbReference type="InterPro" id="IPR051324">
    <property type="entry name" value="Stress/Tellurium_Resist"/>
</dbReference>
<dbReference type="PANTHER" id="PTHR32097">
    <property type="entry name" value="CAMP-BINDING PROTEIN 1-RELATED"/>
    <property type="match status" value="1"/>
</dbReference>
<proteinExistence type="predicted"/>
<protein>
    <recommendedName>
        <fullName evidence="1">Ubiquitin-like domain-containing protein</fullName>
    </recommendedName>
</protein>
<organism evidence="2">
    <name type="scientific">Prymnesium polylepis</name>
    <dbReference type="NCBI Taxonomy" id="72548"/>
    <lineage>
        <taxon>Eukaryota</taxon>
        <taxon>Haptista</taxon>
        <taxon>Haptophyta</taxon>
        <taxon>Prymnesiophyceae</taxon>
        <taxon>Prymnesiales</taxon>
        <taxon>Prymnesiaceae</taxon>
        <taxon>Prymnesium</taxon>
    </lineage>
</organism>
<evidence type="ECO:0000313" key="2">
    <source>
        <dbReference type="EMBL" id="CAE2223826.1"/>
    </source>
</evidence>
<reference evidence="2" key="1">
    <citation type="submission" date="2021-01" db="EMBL/GenBank/DDBJ databases">
        <authorList>
            <person name="Corre E."/>
            <person name="Pelletier E."/>
            <person name="Niang G."/>
            <person name="Scheremetjew M."/>
            <person name="Finn R."/>
            <person name="Kale V."/>
            <person name="Holt S."/>
            <person name="Cochrane G."/>
            <person name="Meng A."/>
            <person name="Brown T."/>
            <person name="Cohen L."/>
        </authorList>
    </citation>
    <scope>NUCLEOTIDE SEQUENCE</scope>
    <source>
        <strain evidence="2">UIO037</strain>
    </source>
</reference>
<gene>
    <name evidence="2" type="ORF">CPOL0286_LOCUS9498</name>
</gene>
<evidence type="ECO:0000259" key="1">
    <source>
        <dbReference type="PROSITE" id="PS50053"/>
    </source>
</evidence>
<dbReference type="Gene3D" id="2.60.60.30">
    <property type="entry name" value="sav2460 like domains"/>
    <property type="match status" value="1"/>
</dbReference>
<dbReference type="Pfam" id="PF02342">
    <property type="entry name" value="TerD"/>
    <property type="match status" value="1"/>
</dbReference>
<dbReference type="Pfam" id="PF00240">
    <property type="entry name" value="ubiquitin"/>
    <property type="match status" value="1"/>
</dbReference>
<dbReference type="SUPFAM" id="SSF54236">
    <property type="entry name" value="Ubiquitin-like"/>
    <property type="match status" value="1"/>
</dbReference>
<dbReference type="PANTHER" id="PTHR32097:SF17">
    <property type="entry name" value="CAMP-BINDING PROTEIN 1-RELATED"/>
    <property type="match status" value="1"/>
</dbReference>
<dbReference type="InterPro" id="IPR019954">
    <property type="entry name" value="Ubiquitin_CS"/>
</dbReference>
<dbReference type="InterPro" id="IPR000626">
    <property type="entry name" value="Ubiquitin-like_dom"/>
</dbReference>
<dbReference type="Gene3D" id="3.10.20.90">
    <property type="entry name" value="Phosphatidylinositol 3-kinase Catalytic Subunit, Chain A, domain 1"/>
    <property type="match status" value="1"/>
</dbReference>
<dbReference type="InterPro" id="IPR029071">
    <property type="entry name" value="Ubiquitin-like_domsf"/>
</dbReference>
<dbReference type="InterPro" id="IPR003325">
    <property type="entry name" value="TerD"/>
</dbReference>
<dbReference type="EMBL" id="HBKO01021094">
    <property type="protein sequence ID" value="CAE2223826.1"/>
    <property type="molecule type" value="Transcribed_RNA"/>
</dbReference>